<name>A0A0A2E8S4_9PORP</name>
<dbReference type="HAMAP" id="MF_01845">
    <property type="entry name" value="UPF0597"/>
    <property type="match status" value="1"/>
</dbReference>
<feature type="domain" description="Serine dehydratase-like alpha subunit" evidence="2">
    <location>
        <begin position="87"/>
        <end position="429"/>
    </location>
</feature>
<dbReference type="GO" id="GO:0080146">
    <property type="term" value="F:L-cysteine desulfhydrase activity"/>
    <property type="evidence" value="ECO:0007669"/>
    <property type="project" value="TreeGrafter"/>
</dbReference>
<dbReference type="GO" id="GO:0019450">
    <property type="term" value="P:L-cysteine catabolic process to pyruvate"/>
    <property type="evidence" value="ECO:0007669"/>
    <property type="project" value="TreeGrafter"/>
</dbReference>
<sequence length="439" mass="46610">MERQTQLDIIKMLHREVIPATGCTEPVAVALTVAYAAHALGCVPDSIKLELSANVLKNAMGVGIPGTGMIGLPIAIALGAVIAAPEKELKVLDGFSDEQFAEARKLMEGKFIDIGLKEGDVDKLYIEATLCDTEGHEAKAIIEHAHTALKLLTLDGKPCEVKEPLADNGSEESGVSSFDGPEVPLTFSMVYDFATQMPLEEIRFISEAARLNRNAAEYSLKGSFGHAVGRMIQGPLGRKYLGDTVFTHLLTYTSAACDARMDGAPVTVMSNSGSGNQGITATLPVLSFAEDEGVSEEQKVRALLLSNLMVIYIKQKLGRLSALCGCVVAATGSAAGITYLMGGSKEQIGFAIKNMVGNLTGMICDGAKPSCSLKVSSGVSSAMLSSLLAMEQKVVTSNEGVVDDDIDRSIDNLTSIGRDAMTETDRHVLHIMTHKNKDK</sequence>
<dbReference type="Proteomes" id="UP000030103">
    <property type="component" value="Unassembled WGS sequence"/>
</dbReference>
<comment type="caution">
    <text evidence="3">The sequence shown here is derived from an EMBL/GenBank/DDBJ whole genome shotgun (WGS) entry which is preliminary data.</text>
</comment>
<dbReference type="InterPro" id="IPR021144">
    <property type="entry name" value="UPF0597"/>
</dbReference>
<dbReference type="PANTHER" id="PTHR30501:SF2">
    <property type="entry name" value="UPF0597 PROTEIN YHAM"/>
    <property type="match status" value="1"/>
</dbReference>
<evidence type="ECO:0000313" key="4">
    <source>
        <dbReference type="Proteomes" id="UP000030103"/>
    </source>
</evidence>
<dbReference type="InterPro" id="IPR005130">
    <property type="entry name" value="Ser_deHydtase-like_asu"/>
</dbReference>
<dbReference type="EMBL" id="JRFA01000016">
    <property type="protein sequence ID" value="KGN74047.1"/>
    <property type="molecule type" value="Genomic_DNA"/>
</dbReference>
<comment type="similarity">
    <text evidence="1">Belongs to the UPF0597 family.</text>
</comment>
<accession>A0A0A2E8S4</accession>
<organism evidence="3 4">
    <name type="scientific">Porphyromonas macacae</name>
    <dbReference type="NCBI Taxonomy" id="28115"/>
    <lineage>
        <taxon>Bacteria</taxon>
        <taxon>Pseudomonadati</taxon>
        <taxon>Bacteroidota</taxon>
        <taxon>Bacteroidia</taxon>
        <taxon>Bacteroidales</taxon>
        <taxon>Porphyromonadaceae</taxon>
        <taxon>Porphyromonas</taxon>
    </lineage>
</organism>
<dbReference type="AlphaFoldDB" id="A0A0A2E8S4"/>
<dbReference type="STRING" id="28115.HQ47_06165"/>
<proteinExistence type="inferred from homology"/>
<dbReference type="PANTHER" id="PTHR30501">
    <property type="entry name" value="UPF0597 PROTEIN YHAM"/>
    <property type="match status" value="1"/>
</dbReference>
<evidence type="ECO:0000256" key="1">
    <source>
        <dbReference type="HAMAP-Rule" id="MF_01845"/>
    </source>
</evidence>
<gene>
    <name evidence="3" type="ORF">HQ47_06165</name>
</gene>
<keyword evidence="4" id="KW-1185">Reference proteome</keyword>
<dbReference type="RefSeq" id="WP_036874021.1">
    <property type="nucleotide sequence ID" value="NZ_JASBZX010000004.1"/>
</dbReference>
<evidence type="ECO:0000259" key="2">
    <source>
        <dbReference type="Pfam" id="PF03313"/>
    </source>
</evidence>
<evidence type="ECO:0000313" key="3">
    <source>
        <dbReference type="EMBL" id="KGN74047.1"/>
    </source>
</evidence>
<dbReference type="Pfam" id="PF03313">
    <property type="entry name" value="SDH_alpha"/>
    <property type="match status" value="1"/>
</dbReference>
<dbReference type="PIRSF" id="PIRSF006054">
    <property type="entry name" value="UCP006054"/>
    <property type="match status" value="1"/>
</dbReference>
<protein>
    <recommendedName>
        <fullName evidence="1">UPF0597 protein HQ47_06165</fullName>
    </recommendedName>
</protein>
<dbReference type="OrthoDB" id="41906at2"/>
<reference evidence="3 4" key="1">
    <citation type="submission" date="2014-09" db="EMBL/GenBank/DDBJ databases">
        <title>Draft Genome Sequence of Porphyromonas macacae COT-192_OH2859.</title>
        <authorList>
            <person name="Wallis C."/>
            <person name="Deusch O."/>
            <person name="O'Flynn C."/>
            <person name="Davis I."/>
            <person name="Horsfall A."/>
            <person name="Kirkwood N."/>
            <person name="Harris S."/>
            <person name="Eisen J.A."/>
            <person name="Coil D.A."/>
            <person name="Darling A.E."/>
            <person name="Jospin G."/>
            <person name="Alexiev A."/>
        </authorList>
    </citation>
    <scope>NUCLEOTIDE SEQUENCE [LARGE SCALE GENOMIC DNA]</scope>
    <source>
        <strain evidence="4">COT-192 OH2859</strain>
    </source>
</reference>
<dbReference type="eggNOG" id="COG3681">
    <property type="taxonomic scope" value="Bacteria"/>
</dbReference>